<evidence type="ECO:0000256" key="15">
    <source>
        <dbReference type="ARBA" id="ARBA00023002"/>
    </source>
</evidence>
<accession>A0A9P6CTD9</accession>
<keyword evidence="12" id="KW-0862">Zinc</keyword>
<evidence type="ECO:0000256" key="9">
    <source>
        <dbReference type="ARBA" id="ARBA00022723"/>
    </source>
</evidence>
<comment type="similarity">
    <text evidence="5">Belongs to the EPSP synthase family.</text>
</comment>
<feature type="domain" description="SDH C-terminal" evidence="21">
    <location>
        <begin position="990"/>
        <end position="1015"/>
    </location>
</feature>
<evidence type="ECO:0000259" key="19">
    <source>
        <dbReference type="Pfam" id="PF01488"/>
    </source>
</evidence>
<dbReference type="InterPro" id="IPR001986">
    <property type="entry name" value="Enolpyruvate_Tfrase_dom"/>
</dbReference>
<gene>
    <name evidence="22" type="ORF">BDN70DRAFT_998598</name>
</gene>
<proteinExistence type="inferred from homology"/>
<feature type="domain" description="Shikimate dehydrogenase substrate binding N-terminal" evidence="20">
    <location>
        <begin position="762"/>
        <end position="843"/>
    </location>
</feature>
<dbReference type="GO" id="GO:0008652">
    <property type="term" value="P:amino acid biosynthetic process"/>
    <property type="evidence" value="ECO:0007669"/>
    <property type="project" value="UniProtKB-KW"/>
</dbReference>
<dbReference type="InterPro" id="IPR023193">
    <property type="entry name" value="EPSP_synthase_CS"/>
</dbReference>
<dbReference type="SUPFAM" id="SSF53223">
    <property type="entry name" value="Aminoacid dehydrogenase-like, N-terminal domain"/>
    <property type="match status" value="1"/>
</dbReference>
<dbReference type="PROSITE" id="PS00104">
    <property type="entry name" value="EPSP_SYNTHASE_1"/>
    <property type="match status" value="1"/>
</dbReference>
<evidence type="ECO:0000256" key="8">
    <source>
        <dbReference type="ARBA" id="ARBA00022679"/>
    </source>
</evidence>
<dbReference type="Pfam" id="PF01487">
    <property type="entry name" value="DHquinase_I"/>
    <property type="match status" value="1"/>
</dbReference>
<keyword evidence="23" id="KW-1185">Reference proteome</keyword>
<dbReference type="InterPro" id="IPR046346">
    <property type="entry name" value="Aminoacid_DH-like_N_sf"/>
</dbReference>
<dbReference type="InterPro" id="IPR006264">
    <property type="entry name" value="EPSP_synthase"/>
</dbReference>
<dbReference type="InterPro" id="IPR041121">
    <property type="entry name" value="SDH_C"/>
</dbReference>
<feature type="domain" description="Enolpyruvate transferase" evidence="18">
    <location>
        <begin position="59"/>
        <end position="470"/>
    </location>
</feature>
<protein>
    <recommendedName>
        <fullName evidence="6">3-phosphoshikimate 1-carboxyvinyltransferase</fullName>
        <ecNumber evidence="6">2.5.1.19</ecNumber>
    </recommendedName>
</protein>
<dbReference type="Gene3D" id="3.40.50.10860">
    <property type="entry name" value="Leucine Dehydrogenase, chain A, domain 1"/>
    <property type="match status" value="1"/>
</dbReference>
<evidence type="ECO:0000256" key="3">
    <source>
        <dbReference type="ARBA" id="ARBA00006477"/>
    </source>
</evidence>
<dbReference type="InterPro" id="IPR031322">
    <property type="entry name" value="Shikimate/glucono_kinase"/>
</dbReference>
<dbReference type="GO" id="GO:0016301">
    <property type="term" value="F:kinase activity"/>
    <property type="evidence" value="ECO:0007669"/>
    <property type="project" value="UniProtKB-KW"/>
</dbReference>
<dbReference type="CDD" id="cd01556">
    <property type="entry name" value="EPSP_synthase"/>
    <property type="match status" value="1"/>
</dbReference>
<comment type="pathway">
    <text evidence="2">Metabolic intermediate biosynthesis; chorismate biosynthesis; chorismate from D-erythrose 4-phosphate and phosphoenolpyruvate: step 6/7.</text>
</comment>
<dbReference type="InterPro" id="IPR013708">
    <property type="entry name" value="Shikimate_DH-bd_N"/>
</dbReference>
<dbReference type="GO" id="GO:0009073">
    <property type="term" value="P:aromatic amino acid family biosynthetic process"/>
    <property type="evidence" value="ECO:0007669"/>
    <property type="project" value="UniProtKB-KW"/>
</dbReference>
<evidence type="ECO:0000256" key="13">
    <source>
        <dbReference type="ARBA" id="ARBA00022840"/>
    </source>
</evidence>
<evidence type="ECO:0000256" key="12">
    <source>
        <dbReference type="ARBA" id="ARBA00022833"/>
    </source>
</evidence>
<dbReference type="CDD" id="cd00502">
    <property type="entry name" value="DHQase_I"/>
    <property type="match status" value="1"/>
</dbReference>
<keyword evidence="9" id="KW-0479">Metal-binding</keyword>
<reference evidence="22" key="1">
    <citation type="submission" date="2020-11" db="EMBL/GenBank/DDBJ databases">
        <authorList>
            <consortium name="DOE Joint Genome Institute"/>
            <person name="Ahrendt S."/>
            <person name="Riley R."/>
            <person name="Andreopoulos W."/>
            <person name="Labutti K."/>
            <person name="Pangilinan J."/>
            <person name="Ruiz-Duenas F.J."/>
            <person name="Barrasa J.M."/>
            <person name="Sanchez-Garcia M."/>
            <person name="Camarero S."/>
            <person name="Miyauchi S."/>
            <person name="Serrano A."/>
            <person name="Linde D."/>
            <person name="Babiker R."/>
            <person name="Drula E."/>
            <person name="Ayuso-Fernandez I."/>
            <person name="Pacheco R."/>
            <person name="Padilla G."/>
            <person name="Ferreira P."/>
            <person name="Barriuso J."/>
            <person name="Kellner H."/>
            <person name="Castanera R."/>
            <person name="Alfaro M."/>
            <person name="Ramirez L."/>
            <person name="Pisabarro A.G."/>
            <person name="Kuo A."/>
            <person name="Tritt A."/>
            <person name="Lipzen A."/>
            <person name="He G."/>
            <person name="Yan M."/>
            <person name="Ng V."/>
            <person name="Cullen D."/>
            <person name="Martin F."/>
            <person name="Rosso M.-N."/>
            <person name="Henrissat B."/>
            <person name="Hibbett D."/>
            <person name="Martinez A.T."/>
            <person name="Grigoriev I.V."/>
        </authorList>
    </citation>
    <scope>NUCLEOTIDE SEQUENCE</scope>
    <source>
        <strain evidence="22">CIRM-BRFM 674</strain>
    </source>
</reference>
<feature type="domain" description="Quinate/shikimate 5-dehydrogenase/glutamyl-tRNA reductase" evidence="19">
    <location>
        <begin position="878"/>
        <end position="932"/>
    </location>
</feature>
<evidence type="ECO:0000256" key="1">
    <source>
        <dbReference type="ARBA" id="ARBA00001947"/>
    </source>
</evidence>
<organism evidence="22 23">
    <name type="scientific">Pholiota conissans</name>
    <dbReference type="NCBI Taxonomy" id="109636"/>
    <lineage>
        <taxon>Eukaryota</taxon>
        <taxon>Fungi</taxon>
        <taxon>Dikarya</taxon>
        <taxon>Basidiomycota</taxon>
        <taxon>Agaricomycotina</taxon>
        <taxon>Agaricomycetes</taxon>
        <taxon>Agaricomycetidae</taxon>
        <taxon>Agaricales</taxon>
        <taxon>Agaricineae</taxon>
        <taxon>Strophariaceae</taxon>
        <taxon>Pholiota</taxon>
    </lineage>
</organism>
<comment type="caution">
    <text evidence="22">The sequence shown here is derived from an EMBL/GenBank/DDBJ whole genome shotgun (WGS) entry which is preliminary data.</text>
</comment>
<comment type="cofactor">
    <cofactor evidence="1">
        <name>Zn(2+)</name>
        <dbReference type="ChEBI" id="CHEBI:29105"/>
    </cofactor>
</comment>
<dbReference type="PRINTS" id="PR01100">
    <property type="entry name" value="SHIKIMTKNASE"/>
</dbReference>
<dbReference type="SUPFAM" id="SSF52540">
    <property type="entry name" value="P-loop containing nucleoside triphosphate hydrolases"/>
    <property type="match status" value="1"/>
</dbReference>
<evidence type="ECO:0000256" key="4">
    <source>
        <dbReference type="ARBA" id="ARBA00009349"/>
    </source>
</evidence>
<dbReference type="GO" id="GO:0005524">
    <property type="term" value="F:ATP binding"/>
    <property type="evidence" value="ECO:0007669"/>
    <property type="project" value="UniProtKB-KW"/>
</dbReference>
<keyword evidence="8" id="KW-0808">Transferase</keyword>
<dbReference type="NCBIfam" id="TIGR01356">
    <property type="entry name" value="aroA"/>
    <property type="match status" value="1"/>
</dbReference>
<evidence type="ECO:0000259" key="20">
    <source>
        <dbReference type="Pfam" id="PF08501"/>
    </source>
</evidence>
<dbReference type="AlphaFoldDB" id="A0A9P6CTD9"/>
<evidence type="ECO:0000256" key="17">
    <source>
        <dbReference type="ARBA" id="ARBA00044633"/>
    </source>
</evidence>
<dbReference type="InterPro" id="IPR013792">
    <property type="entry name" value="RNA3'P_cycl/enolpyr_Trfase_a/b"/>
</dbReference>
<dbReference type="FunFam" id="3.65.10.10:FF:000007">
    <property type="entry name" value="Pentafunctional AROM polypeptide"/>
    <property type="match status" value="1"/>
</dbReference>
<dbReference type="GO" id="GO:0009423">
    <property type="term" value="P:chorismate biosynthetic process"/>
    <property type="evidence" value="ECO:0007669"/>
    <property type="project" value="TreeGrafter"/>
</dbReference>
<keyword evidence="14" id="KW-0521">NADP</keyword>
<comment type="similarity">
    <text evidence="4">In the N-terminal section; belongs to the shikimate kinase family.</text>
</comment>
<evidence type="ECO:0000313" key="22">
    <source>
        <dbReference type="EMBL" id="KAF9471488.1"/>
    </source>
</evidence>
<evidence type="ECO:0000256" key="5">
    <source>
        <dbReference type="ARBA" id="ARBA00009948"/>
    </source>
</evidence>
<dbReference type="SUPFAM" id="SSF55205">
    <property type="entry name" value="EPT/RTPC-like"/>
    <property type="match status" value="1"/>
</dbReference>
<dbReference type="OrthoDB" id="197068at2759"/>
<evidence type="ECO:0000256" key="11">
    <source>
        <dbReference type="ARBA" id="ARBA00022777"/>
    </source>
</evidence>
<dbReference type="Proteomes" id="UP000807469">
    <property type="component" value="Unassembled WGS sequence"/>
</dbReference>
<dbReference type="SUPFAM" id="SSF51569">
    <property type="entry name" value="Aldolase"/>
    <property type="match status" value="1"/>
</dbReference>
<dbReference type="GO" id="GO:0003855">
    <property type="term" value="F:3-dehydroquinate dehydratase activity"/>
    <property type="evidence" value="ECO:0007669"/>
    <property type="project" value="InterPro"/>
</dbReference>
<evidence type="ECO:0000256" key="2">
    <source>
        <dbReference type="ARBA" id="ARBA00004811"/>
    </source>
</evidence>
<dbReference type="GO" id="GO:0004764">
    <property type="term" value="F:shikimate 3-dehydrogenase (NADP+) activity"/>
    <property type="evidence" value="ECO:0007669"/>
    <property type="project" value="InterPro"/>
</dbReference>
<dbReference type="PANTHER" id="PTHR21090:SF5">
    <property type="entry name" value="PENTAFUNCTIONAL AROM POLYPEPTIDE"/>
    <property type="match status" value="1"/>
</dbReference>
<evidence type="ECO:0000256" key="7">
    <source>
        <dbReference type="ARBA" id="ARBA00022605"/>
    </source>
</evidence>
<dbReference type="EMBL" id="MU155677">
    <property type="protein sequence ID" value="KAF9471488.1"/>
    <property type="molecule type" value="Genomic_DNA"/>
</dbReference>
<evidence type="ECO:0000256" key="6">
    <source>
        <dbReference type="ARBA" id="ARBA00012450"/>
    </source>
</evidence>
<dbReference type="Pfam" id="PF01202">
    <property type="entry name" value="SKI"/>
    <property type="match status" value="1"/>
</dbReference>
<dbReference type="Pfam" id="PF00275">
    <property type="entry name" value="EPSP_synthase"/>
    <property type="match status" value="1"/>
</dbReference>
<dbReference type="Gene3D" id="3.65.10.10">
    <property type="entry name" value="Enolpyruvate transferase domain"/>
    <property type="match status" value="2"/>
</dbReference>
<keyword evidence="10" id="KW-0547">Nucleotide-binding</keyword>
<evidence type="ECO:0000256" key="16">
    <source>
        <dbReference type="ARBA" id="ARBA00023141"/>
    </source>
</evidence>
<comment type="similarity">
    <text evidence="3">In the 2nd section; belongs to the type-I 3-dehydroquinase family.</text>
</comment>
<dbReference type="PANTHER" id="PTHR21090">
    <property type="entry name" value="AROM/DEHYDROQUINATE SYNTHASE"/>
    <property type="match status" value="1"/>
</dbReference>
<dbReference type="InterPro" id="IPR013785">
    <property type="entry name" value="Aldolase_TIM"/>
</dbReference>
<dbReference type="InterPro" id="IPR027417">
    <property type="entry name" value="P-loop_NTPase"/>
</dbReference>
<dbReference type="InterPro" id="IPR036291">
    <property type="entry name" value="NAD(P)-bd_dom_sf"/>
</dbReference>
<dbReference type="Gene3D" id="3.40.50.300">
    <property type="entry name" value="P-loop containing nucleotide triphosphate hydrolases"/>
    <property type="match status" value="2"/>
</dbReference>
<evidence type="ECO:0000256" key="10">
    <source>
        <dbReference type="ARBA" id="ARBA00022741"/>
    </source>
</evidence>
<dbReference type="GO" id="GO:0046872">
    <property type="term" value="F:metal ion binding"/>
    <property type="evidence" value="ECO:0007669"/>
    <property type="project" value="UniProtKB-KW"/>
</dbReference>
<keyword evidence="13" id="KW-0067">ATP-binding</keyword>
<evidence type="ECO:0000259" key="18">
    <source>
        <dbReference type="Pfam" id="PF00275"/>
    </source>
</evidence>
<dbReference type="InterPro" id="IPR001381">
    <property type="entry name" value="DHquinase_I"/>
</dbReference>
<dbReference type="Gene3D" id="3.40.50.720">
    <property type="entry name" value="NAD(P)-binding Rossmann-like Domain"/>
    <property type="match status" value="1"/>
</dbReference>
<dbReference type="SUPFAM" id="SSF51735">
    <property type="entry name" value="NAD(P)-binding Rossmann-fold domains"/>
    <property type="match status" value="1"/>
</dbReference>
<dbReference type="EC" id="2.5.1.19" evidence="6"/>
<dbReference type="InterPro" id="IPR006151">
    <property type="entry name" value="Shikm_DH/Glu-tRNA_Rdtase"/>
</dbReference>
<keyword evidence="16" id="KW-0057">Aromatic amino acid biosynthesis</keyword>
<dbReference type="Gene3D" id="3.20.20.70">
    <property type="entry name" value="Aldolase class I"/>
    <property type="match status" value="1"/>
</dbReference>
<evidence type="ECO:0000259" key="21">
    <source>
        <dbReference type="Pfam" id="PF18317"/>
    </source>
</evidence>
<evidence type="ECO:0000256" key="14">
    <source>
        <dbReference type="ARBA" id="ARBA00022857"/>
    </source>
</evidence>
<evidence type="ECO:0000313" key="23">
    <source>
        <dbReference type="Proteomes" id="UP000807469"/>
    </source>
</evidence>
<dbReference type="CDD" id="cd01065">
    <property type="entry name" value="NAD_bind_Shikimate_DH"/>
    <property type="match status" value="1"/>
</dbReference>
<keyword evidence="15" id="KW-0560">Oxidoreductase</keyword>
<comment type="catalytic activity">
    <reaction evidence="17">
        <text>3-phosphoshikimate + phosphoenolpyruvate = 5-O-(1-carboxyvinyl)-3-phosphoshikimate + phosphate</text>
        <dbReference type="Rhea" id="RHEA:21256"/>
        <dbReference type="ChEBI" id="CHEBI:43474"/>
        <dbReference type="ChEBI" id="CHEBI:57701"/>
        <dbReference type="ChEBI" id="CHEBI:58702"/>
        <dbReference type="ChEBI" id="CHEBI:145989"/>
        <dbReference type="EC" id="2.5.1.19"/>
    </reaction>
    <physiologicalReaction direction="left-to-right" evidence="17">
        <dbReference type="Rhea" id="RHEA:21257"/>
    </physiologicalReaction>
</comment>
<sequence>MRIDKKNSGAEKKIVILSRIGATYEQKATVVHDSIISKTLSEAATVIPGLPTHNPVKMATPGSKSISNRVLILAALGKGTCCLKNLLHSDDTQLKMVALNELKGAKFSWEEGGDTLVVEGGQSSFTVPPKEKELYLGNSGTAARFVTTVCTLVQSTPGVAAERTIITGNARMKQRPVGPLVIALQANGSEIEFLESAGYLPLAIAPQGLKGGRIQLAASVSSQYVSSILLCAPYASEPITLEFTGGQVISQPYIDMTIAMMKTFGVEVIRRKDAAGKLLDVYDIPNGVYNNPANYSIESDAGSATYPLAIAAITGDAKFAKEVLEVMGCKVVQTPTETTVHGPPIGQLKVIEEVDMTEMTDAFLTATVFAAVAHGKTRILGIANQHVKECNRIKAMIDEVSKFGVEANELDDGLEIIGKSISELKTGVSVHCNDDHRMAMAFSVLSTIVDGTILEEKRCVDKTWPNWWDDFEDKIDIKVEGVQLDTAAAEASASGSHTPEPSSSVVLIGIRGTGKITVGNMAASALSWVSLDADTYSEDKYKIGELFKENAKGHVISLGGGIVETSAAKALLKEYAATKGPVVHITRPINDVIGYLNAETSRPAYEEPITDVFRRREPWFVECSNYIEKESIDLLKLALQMGVEYFDVEITLPEKQIKELSARKEFSKLGDIIKIVGKASTIQDNFALYDFISAATSKPRAKPIIAINMGIKGQTSRILNSTFSPVSHPLLPNKAAPGQLSFRQIQQALHLMGLLRSRKFYLFGTPISQSTLPSLHNTEFDVLGLSHKYQLLETQDVGEKIRVAITTPDFGGALVTIPYKLDVIPMLDKLTPAAEAIGAVNTIIPQISSKPGGNSRVLIGDNTDRIGIKSALAARLSSSSIRAALVIGAGGTARAAIYALQKLGAEIIYLSNRTSSKAEALANTFPNARVEVFKQISNWTDLYSRTSSSPPLFEYRAGPAAVVDMAYRPAETPLLSLVNAAGGTWAIVPGVEVLLEQGYEQFKLWNGRECPKGPVASRVWAKYDSSA</sequence>
<dbReference type="Pfam" id="PF18317">
    <property type="entry name" value="SDH_C"/>
    <property type="match status" value="1"/>
</dbReference>
<keyword evidence="11" id="KW-0418">Kinase</keyword>
<dbReference type="GO" id="GO:0003866">
    <property type="term" value="F:3-phosphoshikimate 1-carboxyvinyltransferase activity"/>
    <property type="evidence" value="ECO:0007669"/>
    <property type="project" value="UniProtKB-EC"/>
</dbReference>
<dbReference type="InterPro" id="IPR036968">
    <property type="entry name" value="Enolpyruvate_Tfrase_sf"/>
</dbReference>
<dbReference type="Pfam" id="PF01488">
    <property type="entry name" value="Shikimate_DH"/>
    <property type="match status" value="1"/>
</dbReference>
<name>A0A9P6CTD9_9AGAR</name>
<keyword evidence="7" id="KW-0028">Amino-acid biosynthesis</keyword>
<dbReference type="HAMAP" id="MF_00210">
    <property type="entry name" value="EPSP_synth"/>
    <property type="match status" value="1"/>
</dbReference>
<dbReference type="Pfam" id="PF08501">
    <property type="entry name" value="Shikimate_dh_N"/>
    <property type="match status" value="1"/>
</dbReference>